<evidence type="ECO:0000313" key="1">
    <source>
        <dbReference type="EMBL" id="MCW3170036.1"/>
    </source>
</evidence>
<accession>A0ABT3I1W4</accession>
<gene>
    <name evidence="1" type="ORF">OMO38_16040</name>
</gene>
<proteinExistence type="predicted"/>
<protein>
    <submittedName>
        <fullName evidence="1">TonB C-terminal domain-containing protein</fullName>
    </submittedName>
</protein>
<reference evidence="1" key="1">
    <citation type="submission" date="2022-10" db="EMBL/GenBank/DDBJ databases">
        <title>Chryseobacterium babae sp. nov. isolated from the gut of the beetle Oryctes rhinoceros, and Chryseobacterium kimseyorum sp. nov., isolated from a stick insect rearing cage.</title>
        <authorList>
            <person name="Shelomi M."/>
            <person name="Han C.-J."/>
            <person name="Chen W.-M."/>
            <person name="Chen H.-K."/>
            <person name="Liaw S.-J."/>
            <person name="Muhle E."/>
            <person name="Clermont D."/>
        </authorList>
    </citation>
    <scope>NUCLEOTIDE SEQUENCE</scope>
    <source>
        <strain evidence="1">09-1422</strain>
    </source>
</reference>
<name>A0ABT3I1W4_9FLAO</name>
<keyword evidence="2" id="KW-1185">Reference proteome</keyword>
<dbReference type="EMBL" id="JAPDHW010000013">
    <property type="protein sequence ID" value="MCW3170036.1"/>
    <property type="molecule type" value="Genomic_DNA"/>
</dbReference>
<organism evidence="1 2">
    <name type="scientific">Chryseobacterium kimseyorum</name>
    <dbReference type="NCBI Taxonomy" id="2984028"/>
    <lineage>
        <taxon>Bacteria</taxon>
        <taxon>Pseudomonadati</taxon>
        <taxon>Bacteroidota</taxon>
        <taxon>Flavobacteriia</taxon>
        <taxon>Flavobacteriales</taxon>
        <taxon>Weeksellaceae</taxon>
        <taxon>Chryseobacterium group</taxon>
        <taxon>Chryseobacterium</taxon>
    </lineage>
</organism>
<dbReference type="Proteomes" id="UP001163731">
    <property type="component" value="Unassembled WGS sequence"/>
</dbReference>
<sequence length="147" mass="16676">MRKLLTFCSLCIFTIVVSQKNNIEKNIKEEHELRQPQDLSVPPPPINIFPAQYSGGNRLFLENVKNNLIKSNFKIADKILKTKIILKIDQKGNVLNISTYGNNTDFNSAVKKAAETTTMDTLWEHAKNKDGTAVIDIVNLPFEFKNN</sequence>
<evidence type="ECO:0000313" key="2">
    <source>
        <dbReference type="Proteomes" id="UP001163731"/>
    </source>
</evidence>
<dbReference type="RefSeq" id="WP_264751202.1">
    <property type="nucleotide sequence ID" value="NZ_JAPDHW010000013.1"/>
</dbReference>
<comment type="caution">
    <text evidence="1">The sequence shown here is derived from an EMBL/GenBank/DDBJ whole genome shotgun (WGS) entry which is preliminary data.</text>
</comment>